<dbReference type="EMBL" id="VTPC01091179">
    <property type="protein sequence ID" value="KAF2879400.1"/>
    <property type="molecule type" value="Genomic_DNA"/>
</dbReference>
<reference evidence="1" key="1">
    <citation type="submission" date="2019-08" db="EMBL/GenBank/DDBJ databases">
        <title>The genome of the North American firefly Photinus pyralis.</title>
        <authorList>
            <consortium name="Photinus pyralis genome working group"/>
            <person name="Fallon T.R."/>
            <person name="Sander Lower S.E."/>
            <person name="Weng J.-K."/>
        </authorList>
    </citation>
    <scope>NUCLEOTIDE SEQUENCE</scope>
    <source>
        <strain evidence="1">TRF0915ILg1</strain>
        <tissue evidence="1">Whole body</tissue>
    </source>
</reference>
<accession>A0A8K0C974</accession>
<gene>
    <name evidence="1" type="ORF">ILUMI_26773</name>
</gene>
<organism evidence="1 2">
    <name type="scientific">Ignelater luminosus</name>
    <name type="common">Cucubano</name>
    <name type="synonym">Pyrophorus luminosus</name>
    <dbReference type="NCBI Taxonomy" id="2038154"/>
    <lineage>
        <taxon>Eukaryota</taxon>
        <taxon>Metazoa</taxon>
        <taxon>Ecdysozoa</taxon>
        <taxon>Arthropoda</taxon>
        <taxon>Hexapoda</taxon>
        <taxon>Insecta</taxon>
        <taxon>Pterygota</taxon>
        <taxon>Neoptera</taxon>
        <taxon>Endopterygota</taxon>
        <taxon>Coleoptera</taxon>
        <taxon>Polyphaga</taxon>
        <taxon>Elateriformia</taxon>
        <taxon>Elateroidea</taxon>
        <taxon>Elateridae</taxon>
        <taxon>Agrypninae</taxon>
        <taxon>Pyrophorini</taxon>
        <taxon>Ignelater</taxon>
    </lineage>
</organism>
<evidence type="ECO:0000313" key="1">
    <source>
        <dbReference type="EMBL" id="KAF2879400.1"/>
    </source>
</evidence>
<dbReference type="OrthoDB" id="2016582at2759"/>
<comment type="caution">
    <text evidence="1">The sequence shown here is derived from an EMBL/GenBank/DDBJ whole genome shotgun (WGS) entry which is preliminary data.</text>
</comment>
<protein>
    <submittedName>
        <fullName evidence="1">Uncharacterized protein</fullName>
    </submittedName>
</protein>
<keyword evidence="2" id="KW-1185">Reference proteome</keyword>
<dbReference type="Proteomes" id="UP000801492">
    <property type="component" value="Unassembled WGS sequence"/>
</dbReference>
<evidence type="ECO:0000313" key="2">
    <source>
        <dbReference type="Proteomes" id="UP000801492"/>
    </source>
</evidence>
<proteinExistence type="predicted"/>
<dbReference type="AlphaFoldDB" id="A0A8K0C974"/>
<name>A0A8K0C974_IGNLU</name>
<sequence length="193" mass="21961">MGTLLDNNCFRTAIALRLGSKVCHPHTCRCGFTVNPRGTHELSCKFNVGRHPRHNELNDILKRPLLLVDVPSIRERKDEKRPDEMTLIPWVNGQPLVWNATCSDILALLNLPFSLKTTGSVTERQVTNKKSKCKHENAISLSHSQKRPLNLGIKKQSNSSTLLVILSHKRQGNRDLKPYSSRRLALQFKRKIL</sequence>